<name>A0A3B0VBQ0_9ZZZZ</name>
<dbReference type="EMBL" id="UOEW01000140">
    <property type="protein sequence ID" value="VAW36312.1"/>
    <property type="molecule type" value="Genomic_DNA"/>
</dbReference>
<keyword evidence="2" id="KW-0645">Protease</keyword>
<feature type="region of interest" description="Disordered" evidence="1">
    <location>
        <begin position="53"/>
        <end position="93"/>
    </location>
</feature>
<evidence type="ECO:0000256" key="1">
    <source>
        <dbReference type="SAM" id="MobiDB-lite"/>
    </source>
</evidence>
<gene>
    <name evidence="2" type="ORF">MNBD_GAMMA01-25</name>
</gene>
<dbReference type="PANTHER" id="PTHR22939">
    <property type="entry name" value="SERINE PROTEASE FAMILY S1C HTRA-RELATED"/>
    <property type="match status" value="1"/>
</dbReference>
<dbReference type="Gene3D" id="2.40.10.10">
    <property type="entry name" value="Trypsin-like serine proteases"/>
    <property type="match status" value="1"/>
</dbReference>
<dbReference type="GO" id="GO:0006508">
    <property type="term" value="P:proteolysis"/>
    <property type="evidence" value="ECO:0007669"/>
    <property type="project" value="UniProtKB-KW"/>
</dbReference>
<dbReference type="InterPro" id="IPR043504">
    <property type="entry name" value="Peptidase_S1_PA_chymotrypsin"/>
</dbReference>
<keyword evidence="2" id="KW-0378">Hydrolase</keyword>
<feature type="non-terminal residue" evidence="2">
    <location>
        <position position="124"/>
    </location>
</feature>
<accession>A0A3B0VBQ0</accession>
<feature type="compositionally biased region" description="Low complexity" evidence="1">
    <location>
        <begin position="74"/>
        <end position="87"/>
    </location>
</feature>
<dbReference type="GO" id="GO:0008233">
    <property type="term" value="F:peptidase activity"/>
    <property type="evidence" value="ECO:0007669"/>
    <property type="project" value="UniProtKB-KW"/>
</dbReference>
<reference evidence="2" key="1">
    <citation type="submission" date="2018-06" db="EMBL/GenBank/DDBJ databases">
        <authorList>
            <person name="Zhirakovskaya E."/>
        </authorList>
    </citation>
    <scope>NUCLEOTIDE SEQUENCE</scope>
</reference>
<dbReference type="GO" id="GO:0042597">
    <property type="term" value="C:periplasmic space"/>
    <property type="evidence" value="ECO:0007669"/>
    <property type="project" value="TreeGrafter"/>
</dbReference>
<dbReference type="PANTHER" id="PTHR22939:SF130">
    <property type="entry name" value="PERIPLASMIC SERINE ENDOPROTEASE DEGP-LIKE-RELATED"/>
    <property type="match status" value="1"/>
</dbReference>
<protein>
    <submittedName>
        <fullName evidence="2">HtrA protease/chaperone protein</fullName>
    </submittedName>
</protein>
<sequence length="124" mass="13782">MMKNKNILLYCVFLFGFTQLSYAQQVLLPDFTTLVEKTGAAVVNITARQNAKELKSLQQPSRPSTPFDRFFGIPQNPQNPQNPQYPQGRDSVSGGSGFIISADGYILTNRHVIYGADEITVKLV</sequence>
<dbReference type="AlphaFoldDB" id="A0A3B0VBQ0"/>
<proteinExistence type="predicted"/>
<evidence type="ECO:0000313" key="2">
    <source>
        <dbReference type="EMBL" id="VAW36312.1"/>
    </source>
</evidence>
<dbReference type="SUPFAM" id="SSF50494">
    <property type="entry name" value="Trypsin-like serine proteases"/>
    <property type="match status" value="1"/>
</dbReference>
<organism evidence="2">
    <name type="scientific">hydrothermal vent metagenome</name>
    <dbReference type="NCBI Taxonomy" id="652676"/>
    <lineage>
        <taxon>unclassified sequences</taxon>
        <taxon>metagenomes</taxon>
        <taxon>ecological metagenomes</taxon>
    </lineage>
</organism>
<dbReference type="InterPro" id="IPR009003">
    <property type="entry name" value="Peptidase_S1_PA"/>
</dbReference>